<dbReference type="RefSeq" id="WP_002795158.1">
    <property type="nucleotide sequence ID" value="NZ_HE973606.1"/>
</dbReference>
<evidence type="ECO:0000313" key="3">
    <source>
        <dbReference type="Proteomes" id="UP000005291"/>
    </source>
</evidence>
<dbReference type="Proteomes" id="UP000005291">
    <property type="component" value="Unassembled WGS sequence"/>
</dbReference>
<feature type="region of interest" description="Disordered" evidence="1">
    <location>
        <begin position="192"/>
        <end position="213"/>
    </location>
</feature>
<dbReference type="AlphaFoldDB" id="I4I0J3"/>
<evidence type="ECO:0000256" key="1">
    <source>
        <dbReference type="SAM" id="MobiDB-lite"/>
    </source>
</evidence>
<sequence>MTTNNKAVTCYLPKDIEDFITGYCNEYGITRKDKEGHIYPSLGTGIIELLKLLAYNPELVGSPLPDTVPSTISEAAIETKIDEILEKKLSNHLPDNVPSIVESIILDKLPSMILEYLPSDLMARIENMERLLRLQQSASIADHSPIPTGEPYPLPPSPPDRPAIEAVTPEVSPSPLVTDAIASIDGTVEGGNGDIFPDSPPDRPAIASSAKKGLTDSELARELGIDKSNITRWKQKGRPTQKYENWELRGRFWYEKD</sequence>
<gene>
    <name evidence="2" type="ORF">MICAG_3650011</name>
</gene>
<feature type="region of interest" description="Disordered" evidence="1">
    <location>
        <begin position="142"/>
        <end position="161"/>
    </location>
</feature>
<proteinExistence type="predicted"/>
<dbReference type="CDD" id="cd00093">
    <property type="entry name" value="HTH_XRE"/>
    <property type="match status" value="1"/>
</dbReference>
<comment type="caution">
    <text evidence="2">The sequence shown here is derived from an EMBL/GenBank/DDBJ whole genome shotgun (WGS) entry which is preliminary data.</text>
</comment>
<accession>I4I0J3</accession>
<feature type="compositionally biased region" description="Pro residues" evidence="1">
    <location>
        <begin position="148"/>
        <end position="161"/>
    </location>
</feature>
<protein>
    <submittedName>
        <fullName evidence="2">Uncharacterized protein</fullName>
    </submittedName>
</protein>
<dbReference type="HOGENOM" id="CLU_1081013_0_0_3"/>
<organism evidence="2 3">
    <name type="scientific">Microcystis aeruginosa PCC 9808</name>
    <dbReference type="NCBI Taxonomy" id="1160284"/>
    <lineage>
        <taxon>Bacteria</taxon>
        <taxon>Bacillati</taxon>
        <taxon>Cyanobacteriota</taxon>
        <taxon>Cyanophyceae</taxon>
        <taxon>Oscillatoriophycideae</taxon>
        <taxon>Chroococcales</taxon>
        <taxon>Microcystaceae</taxon>
        <taxon>Microcystis</taxon>
    </lineage>
</organism>
<dbReference type="InterPro" id="IPR001387">
    <property type="entry name" value="Cro/C1-type_HTH"/>
</dbReference>
<name>I4I0J3_MICAE</name>
<reference evidence="2 3" key="1">
    <citation type="submission" date="2012-04" db="EMBL/GenBank/DDBJ databases">
        <authorList>
            <person name="Genoscope - CEA"/>
        </authorList>
    </citation>
    <scope>NUCLEOTIDE SEQUENCE [LARGE SCALE GENOMIC DNA]</scope>
    <source>
        <strain evidence="2 3">9808</strain>
    </source>
</reference>
<dbReference type="EMBL" id="CAIN01000296">
    <property type="protein sequence ID" value="CCI27817.1"/>
    <property type="molecule type" value="Genomic_DNA"/>
</dbReference>
<evidence type="ECO:0000313" key="2">
    <source>
        <dbReference type="EMBL" id="CCI27817.1"/>
    </source>
</evidence>